<comment type="caution">
    <text evidence="6">The sequence shown here is derived from an EMBL/GenBank/DDBJ whole genome shotgun (WGS) entry which is preliminary data.</text>
</comment>
<gene>
    <name evidence="6" type="ORF">HNP82_000363</name>
</gene>
<sequence>MIEVKNLVKKYGDHVAVDHLTFTVEKGQIYGFLGPNGAGKSTTMNIMTGYIGATEGEVLIDGHDILKDAQEAKKCIGYLPEIPPVYPDMTVEEYLHFSAQLKGVKKSEQEAQIERVMKMTEVEDVAGRLIKNLSKGYRQRVGLAHAIMGFPPIIILDEPTVGLDPKQIIEIRQLIRELSKEHTIILSSHILSEISEICDYVMIIAHGKLIASDTTQNLTKMMQGQNIYNFLVKGEKDQVRQALEQIGGIEKIDINPYREENIVDVTVECSVEPAHDGRDVSADEESVKTTRRDYREEIFYALAHAECPMMASAKYVSLEDIFLELTEETDAQNINKKEKRRFLLKRPKAEEVQDNGSDL</sequence>
<evidence type="ECO:0000256" key="4">
    <source>
        <dbReference type="ARBA" id="ARBA00022840"/>
    </source>
</evidence>
<keyword evidence="4 6" id="KW-0067">ATP-binding</keyword>
<dbReference type="Pfam" id="PF00005">
    <property type="entry name" value="ABC_tran"/>
    <property type="match status" value="1"/>
</dbReference>
<dbReference type="PROSITE" id="PS50893">
    <property type="entry name" value="ABC_TRANSPORTER_2"/>
    <property type="match status" value="1"/>
</dbReference>
<feature type="domain" description="ABC transporter" evidence="5">
    <location>
        <begin position="2"/>
        <end position="231"/>
    </location>
</feature>
<dbReference type="SMART" id="SM00382">
    <property type="entry name" value="AAA"/>
    <property type="match status" value="1"/>
</dbReference>
<comment type="similarity">
    <text evidence="1">Belongs to the ABC transporter superfamily.</text>
</comment>
<dbReference type="InterPro" id="IPR027417">
    <property type="entry name" value="P-loop_NTPase"/>
</dbReference>
<keyword evidence="7" id="KW-1185">Reference proteome</keyword>
<dbReference type="GO" id="GO:0016887">
    <property type="term" value="F:ATP hydrolysis activity"/>
    <property type="evidence" value="ECO:0007669"/>
    <property type="project" value="InterPro"/>
</dbReference>
<evidence type="ECO:0000256" key="2">
    <source>
        <dbReference type="ARBA" id="ARBA00022448"/>
    </source>
</evidence>
<dbReference type="AlphaFoldDB" id="A0A7W8H7J5"/>
<dbReference type="PANTHER" id="PTHR43335">
    <property type="entry name" value="ABC TRANSPORTER, ATP-BINDING PROTEIN"/>
    <property type="match status" value="1"/>
</dbReference>
<evidence type="ECO:0000259" key="5">
    <source>
        <dbReference type="PROSITE" id="PS50893"/>
    </source>
</evidence>
<dbReference type="InterPro" id="IPR003439">
    <property type="entry name" value="ABC_transporter-like_ATP-bd"/>
</dbReference>
<accession>A0A7W8H7J5</accession>
<reference evidence="6 7" key="1">
    <citation type="submission" date="2020-08" db="EMBL/GenBank/DDBJ databases">
        <title>Genomic Encyclopedia of Type Strains, Phase IV (KMG-IV): sequencing the most valuable type-strain genomes for metagenomic binning, comparative biology and taxonomic classification.</title>
        <authorList>
            <person name="Goeker M."/>
        </authorList>
    </citation>
    <scope>NUCLEOTIDE SEQUENCE [LARGE SCALE GENOMIC DNA]</scope>
    <source>
        <strain evidence="6 7">DSM 106146</strain>
    </source>
</reference>
<evidence type="ECO:0000313" key="7">
    <source>
        <dbReference type="Proteomes" id="UP000543642"/>
    </source>
</evidence>
<dbReference type="Gene3D" id="3.40.50.300">
    <property type="entry name" value="P-loop containing nucleotide triphosphate hydrolases"/>
    <property type="match status" value="1"/>
</dbReference>
<proteinExistence type="inferred from homology"/>
<dbReference type="CDD" id="cd03230">
    <property type="entry name" value="ABC_DR_subfamily_A"/>
    <property type="match status" value="1"/>
</dbReference>
<name>A0A7W8H7J5_9FIRM</name>
<organism evidence="6 7">
    <name type="scientific">Catenibacillus scindens</name>
    <dbReference type="NCBI Taxonomy" id="673271"/>
    <lineage>
        <taxon>Bacteria</taxon>
        <taxon>Bacillati</taxon>
        <taxon>Bacillota</taxon>
        <taxon>Clostridia</taxon>
        <taxon>Lachnospirales</taxon>
        <taxon>Lachnospiraceae</taxon>
        <taxon>Catenibacillus</taxon>
    </lineage>
</organism>
<dbReference type="PANTHER" id="PTHR43335:SF4">
    <property type="entry name" value="ABC TRANSPORTER, ATP-BINDING PROTEIN"/>
    <property type="match status" value="1"/>
</dbReference>
<dbReference type="RefSeq" id="WP_183770826.1">
    <property type="nucleotide sequence ID" value="NZ_JACHFW010000001.1"/>
</dbReference>
<protein>
    <submittedName>
        <fullName evidence="6">ABC-2 type transport system ATP-binding protein</fullName>
    </submittedName>
</protein>
<dbReference type="GO" id="GO:0005524">
    <property type="term" value="F:ATP binding"/>
    <property type="evidence" value="ECO:0007669"/>
    <property type="project" value="UniProtKB-KW"/>
</dbReference>
<dbReference type="EMBL" id="JACHFW010000001">
    <property type="protein sequence ID" value="MBB5263269.1"/>
    <property type="molecule type" value="Genomic_DNA"/>
</dbReference>
<keyword evidence="2" id="KW-0813">Transport</keyword>
<dbReference type="InterPro" id="IPR003593">
    <property type="entry name" value="AAA+_ATPase"/>
</dbReference>
<keyword evidence="3" id="KW-0547">Nucleotide-binding</keyword>
<dbReference type="Proteomes" id="UP000543642">
    <property type="component" value="Unassembled WGS sequence"/>
</dbReference>
<dbReference type="SUPFAM" id="SSF52540">
    <property type="entry name" value="P-loop containing nucleoside triphosphate hydrolases"/>
    <property type="match status" value="1"/>
</dbReference>
<evidence type="ECO:0000256" key="1">
    <source>
        <dbReference type="ARBA" id="ARBA00005417"/>
    </source>
</evidence>
<evidence type="ECO:0000256" key="3">
    <source>
        <dbReference type="ARBA" id="ARBA00022741"/>
    </source>
</evidence>
<evidence type="ECO:0000313" key="6">
    <source>
        <dbReference type="EMBL" id="MBB5263269.1"/>
    </source>
</evidence>